<organism evidence="1 2">
    <name type="scientific">Pelobates cultripes</name>
    <name type="common">Western spadefoot toad</name>
    <dbReference type="NCBI Taxonomy" id="61616"/>
    <lineage>
        <taxon>Eukaryota</taxon>
        <taxon>Metazoa</taxon>
        <taxon>Chordata</taxon>
        <taxon>Craniata</taxon>
        <taxon>Vertebrata</taxon>
        <taxon>Euteleostomi</taxon>
        <taxon>Amphibia</taxon>
        <taxon>Batrachia</taxon>
        <taxon>Anura</taxon>
        <taxon>Pelobatoidea</taxon>
        <taxon>Pelobatidae</taxon>
        <taxon>Pelobates</taxon>
    </lineage>
</organism>
<dbReference type="Proteomes" id="UP001295444">
    <property type="component" value="Chromosome 13"/>
</dbReference>
<sequence length="71" mass="7917">VNLKNDDLKGEYCAAQHGTARQKPNFASGICFAWSDRYGGTSDGPLYLFFDNLHINIGWKPLCHVDHHPGT</sequence>
<protein>
    <submittedName>
        <fullName evidence="1">Uncharacterized protein</fullName>
    </submittedName>
</protein>
<evidence type="ECO:0000313" key="2">
    <source>
        <dbReference type="Proteomes" id="UP001295444"/>
    </source>
</evidence>
<gene>
    <name evidence="1" type="ORF">PECUL_23A042182</name>
</gene>
<feature type="non-terminal residue" evidence="1">
    <location>
        <position position="1"/>
    </location>
</feature>
<evidence type="ECO:0000313" key="1">
    <source>
        <dbReference type="EMBL" id="CAH2326723.1"/>
    </source>
</evidence>
<keyword evidence="2" id="KW-1185">Reference proteome</keyword>
<proteinExistence type="predicted"/>
<dbReference type="EMBL" id="OW240924">
    <property type="protein sequence ID" value="CAH2326723.1"/>
    <property type="molecule type" value="Genomic_DNA"/>
</dbReference>
<accession>A0AAD1WSC7</accession>
<name>A0AAD1WSC7_PELCU</name>
<feature type="non-terminal residue" evidence="1">
    <location>
        <position position="71"/>
    </location>
</feature>
<dbReference type="AlphaFoldDB" id="A0AAD1WSC7"/>
<reference evidence="1" key="1">
    <citation type="submission" date="2022-03" db="EMBL/GenBank/DDBJ databases">
        <authorList>
            <person name="Alioto T."/>
            <person name="Alioto T."/>
            <person name="Gomez Garrido J."/>
        </authorList>
    </citation>
    <scope>NUCLEOTIDE SEQUENCE</scope>
</reference>